<keyword evidence="1" id="KW-0472">Membrane</keyword>
<gene>
    <name evidence="2" type="ORF">CAXC1_330085</name>
</gene>
<evidence type="ECO:0000313" key="3">
    <source>
        <dbReference type="Proteomes" id="UP001314181"/>
    </source>
</evidence>
<accession>A0ABM9N8W7</accession>
<keyword evidence="3" id="KW-1185">Reference proteome</keyword>
<evidence type="ECO:0000313" key="2">
    <source>
        <dbReference type="EMBL" id="CAK8163325.1"/>
    </source>
</evidence>
<evidence type="ECO:0000256" key="1">
    <source>
        <dbReference type="SAM" id="Phobius"/>
    </source>
</evidence>
<reference evidence="2 3" key="1">
    <citation type="submission" date="2024-01" db="EMBL/GenBank/DDBJ databases">
        <authorList>
            <person name="Kunselman E."/>
        </authorList>
    </citation>
    <scope>NUCLEOTIDE SEQUENCE [LARGE SCALE GENOMIC DNA]</scope>
    <source>
        <strain evidence="2">2 abalone samples</strain>
    </source>
</reference>
<organism evidence="2 3">
    <name type="scientific">Candidatus Xenohaliotis californiensis</name>
    <dbReference type="NCBI Taxonomy" id="84677"/>
    <lineage>
        <taxon>Bacteria</taxon>
        <taxon>Pseudomonadati</taxon>
        <taxon>Pseudomonadota</taxon>
        <taxon>Alphaproteobacteria</taxon>
        <taxon>Rickettsiales</taxon>
        <taxon>Anaplasmataceae</taxon>
        <taxon>Candidatus Xenohaliotis</taxon>
    </lineage>
</organism>
<dbReference type="Proteomes" id="UP001314181">
    <property type="component" value="Unassembled WGS sequence"/>
</dbReference>
<keyword evidence="1" id="KW-0812">Transmembrane</keyword>
<feature type="transmembrane region" description="Helical" evidence="1">
    <location>
        <begin position="184"/>
        <end position="206"/>
    </location>
</feature>
<dbReference type="RefSeq" id="WP_338364436.1">
    <property type="nucleotide sequence ID" value="NZ_CAWVOK010000026.1"/>
</dbReference>
<protein>
    <submittedName>
        <fullName evidence="2">Uncharacterized protein</fullName>
    </submittedName>
</protein>
<sequence length="452" mass="50909">MDSKIRKNFLTVVLNGFPLNDAIDFFYSIFIDETNAINRSHPSDEQPVAWQVQEIQRGYKYDTIIITNLEEEAAKKMLKPILDAIKKSRCNQEKNGSPIKTMIQKSTFNDKYELLITTTHGKPALSTAFCAQFIKNKYPWHYYKHRLIQSIKTIAFVFSSIIMLLTPVITAMVCILLTSNFPAAVIMTSSSLLLATSFIGGLFMLLSMNDIIKQHFLYPYTQGIDAAYVMQDLKKEIRKSLEETISTNSNPEPSLIYKISEDKDIEDILTKSPKHKLALLHHITKKIIDYKINLLIKLSSKELLAIIKQQDSPTFSGLNEAESRSLLQKLLNNITEDVVREQVGLYFENIDYITLSSMEVRTILKSAIHSIDPEELLLDGVINSSIDVMTLKNTLCTIVTGDSQISRNGNLLTDNTVNEGEKQVEDTPNTNVSKADIASITMESNALPALAT</sequence>
<name>A0ABM9N8W7_9RICK</name>
<comment type="caution">
    <text evidence="2">The sequence shown here is derived from an EMBL/GenBank/DDBJ whole genome shotgun (WGS) entry which is preliminary data.</text>
</comment>
<dbReference type="EMBL" id="CAWVOK010000026">
    <property type="protein sequence ID" value="CAK8163325.1"/>
    <property type="molecule type" value="Genomic_DNA"/>
</dbReference>
<feature type="transmembrane region" description="Helical" evidence="1">
    <location>
        <begin position="154"/>
        <end position="178"/>
    </location>
</feature>
<proteinExistence type="predicted"/>
<keyword evidence="1" id="KW-1133">Transmembrane helix</keyword>